<evidence type="ECO:0000313" key="10">
    <source>
        <dbReference type="Proteomes" id="UP000193411"/>
    </source>
</evidence>
<keyword evidence="6 8" id="KW-0503">Monooxygenase</keyword>
<dbReference type="InterPro" id="IPR050196">
    <property type="entry name" value="Cytochrome_P450_Monoox"/>
</dbReference>
<comment type="cofactor">
    <cofactor evidence="7">
        <name>heme</name>
        <dbReference type="ChEBI" id="CHEBI:30413"/>
    </cofactor>
</comment>
<dbReference type="AlphaFoldDB" id="A0A1Y2HZ15"/>
<keyword evidence="4 8" id="KW-0560">Oxidoreductase</keyword>
<dbReference type="InterPro" id="IPR001128">
    <property type="entry name" value="Cyt_P450"/>
</dbReference>
<evidence type="ECO:0000313" key="9">
    <source>
        <dbReference type="EMBL" id="ORZ38971.1"/>
    </source>
</evidence>
<keyword evidence="5 7" id="KW-0408">Iron</keyword>
<dbReference type="PANTHER" id="PTHR24291:SF50">
    <property type="entry name" value="BIFUNCTIONAL ALBAFLAVENONE MONOOXYGENASE_TERPENE SYNTHASE"/>
    <property type="match status" value="1"/>
</dbReference>
<reference evidence="9 10" key="1">
    <citation type="submission" date="2016-07" db="EMBL/GenBank/DDBJ databases">
        <title>Pervasive Adenine N6-methylation of Active Genes in Fungi.</title>
        <authorList>
            <consortium name="DOE Joint Genome Institute"/>
            <person name="Mondo S.J."/>
            <person name="Dannebaum R.O."/>
            <person name="Kuo R.C."/>
            <person name="Labutti K."/>
            <person name="Haridas S."/>
            <person name="Kuo A."/>
            <person name="Salamov A."/>
            <person name="Ahrendt S.R."/>
            <person name="Lipzen A."/>
            <person name="Sullivan W."/>
            <person name="Andreopoulos W.B."/>
            <person name="Clum A."/>
            <person name="Lindquist E."/>
            <person name="Daum C."/>
            <person name="Ramamoorthy G.K."/>
            <person name="Gryganskyi A."/>
            <person name="Culley D."/>
            <person name="Magnuson J.K."/>
            <person name="James T.Y."/>
            <person name="O'Malley M.A."/>
            <person name="Stajich J.E."/>
            <person name="Spatafora J.W."/>
            <person name="Visel A."/>
            <person name="Grigoriev I.V."/>
        </authorList>
    </citation>
    <scope>NUCLEOTIDE SEQUENCE [LARGE SCALE GENOMIC DNA]</scope>
    <source>
        <strain evidence="9 10">PL171</strain>
    </source>
</reference>
<dbReference type="Pfam" id="PF00067">
    <property type="entry name" value="p450"/>
    <property type="match status" value="1"/>
</dbReference>
<evidence type="ECO:0000256" key="5">
    <source>
        <dbReference type="ARBA" id="ARBA00023004"/>
    </source>
</evidence>
<organism evidence="9 10">
    <name type="scientific">Catenaria anguillulae PL171</name>
    <dbReference type="NCBI Taxonomy" id="765915"/>
    <lineage>
        <taxon>Eukaryota</taxon>
        <taxon>Fungi</taxon>
        <taxon>Fungi incertae sedis</taxon>
        <taxon>Blastocladiomycota</taxon>
        <taxon>Blastocladiomycetes</taxon>
        <taxon>Blastocladiales</taxon>
        <taxon>Catenariaceae</taxon>
        <taxon>Catenaria</taxon>
    </lineage>
</organism>
<gene>
    <name evidence="9" type="ORF">BCR44DRAFT_1428157</name>
</gene>
<dbReference type="PRINTS" id="PR00463">
    <property type="entry name" value="EP450I"/>
</dbReference>
<dbReference type="InterPro" id="IPR002401">
    <property type="entry name" value="Cyt_P450_E_grp-I"/>
</dbReference>
<dbReference type="Gene3D" id="1.10.630.10">
    <property type="entry name" value="Cytochrome P450"/>
    <property type="match status" value="1"/>
</dbReference>
<dbReference type="PRINTS" id="PR00385">
    <property type="entry name" value="P450"/>
</dbReference>
<dbReference type="GO" id="GO:0020037">
    <property type="term" value="F:heme binding"/>
    <property type="evidence" value="ECO:0007669"/>
    <property type="project" value="InterPro"/>
</dbReference>
<dbReference type="SUPFAM" id="SSF48264">
    <property type="entry name" value="Cytochrome P450"/>
    <property type="match status" value="1"/>
</dbReference>
<evidence type="ECO:0000256" key="4">
    <source>
        <dbReference type="ARBA" id="ARBA00023002"/>
    </source>
</evidence>
<dbReference type="GO" id="GO:0005506">
    <property type="term" value="F:iron ion binding"/>
    <property type="evidence" value="ECO:0007669"/>
    <property type="project" value="InterPro"/>
</dbReference>
<keyword evidence="2 7" id="KW-0349">Heme</keyword>
<protein>
    <submittedName>
        <fullName evidence="9">Cytochrome P450</fullName>
    </submittedName>
</protein>
<comment type="similarity">
    <text evidence="1 8">Belongs to the cytochrome P450 family.</text>
</comment>
<keyword evidence="10" id="KW-1185">Reference proteome</keyword>
<dbReference type="STRING" id="765915.A0A1Y2HZ15"/>
<dbReference type="PANTHER" id="PTHR24291">
    <property type="entry name" value="CYTOCHROME P450 FAMILY 4"/>
    <property type="match status" value="1"/>
</dbReference>
<comment type="caution">
    <text evidence="9">The sequence shown here is derived from an EMBL/GenBank/DDBJ whole genome shotgun (WGS) entry which is preliminary data.</text>
</comment>
<dbReference type="EMBL" id="MCFL01000007">
    <property type="protein sequence ID" value="ORZ38971.1"/>
    <property type="molecule type" value="Genomic_DNA"/>
</dbReference>
<evidence type="ECO:0000256" key="2">
    <source>
        <dbReference type="ARBA" id="ARBA00022617"/>
    </source>
</evidence>
<feature type="binding site" description="axial binding residue" evidence="7">
    <location>
        <position position="484"/>
    </location>
    <ligand>
        <name>heme</name>
        <dbReference type="ChEBI" id="CHEBI:30413"/>
    </ligand>
    <ligandPart>
        <name>Fe</name>
        <dbReference type="ChEBI" id="CHEBI:18248"/>
    </ligandPart>
</feature>
<dbReference type="InterPro" id="IPR017972">
    <property type="entry name" value="Cyt_P450_CS"/>
</dbReference>
<dbReference type="InterPro" id="IPR036396">
    <property type="entry name" value="Cyt_P450_sf"/>
</dbReference>
<dbReference type="OrthoDB" id="1470350at2759"/>
<keyword evidence="3 7" id="KW-0479">Metal-binding</keyword>
<dbReference type="GO" id="GO:0016705">
    <property type="term" value="F:oxidoreductase activity, acting on paired donors, with incorporation or reduction of molecular oxygen"/>
    <property type="evidence" value="ECO:0007669"/>
    <property type="project" value="InterPro"/>
</dbReference>
<dbReference type="GO" id="GO:0004497">
    <property type="term" value="F:monooxygenase activity"/>
    <property type="evidence" value="ECO:0007669"/>
    <property type="project" value="UniProtKB-KW"/>
</dbReference>
<sequence length="543" mass="60535">MPVLENLLGTLSLNAEGLAQLKSHLESIDQEQATKLAITAVPIALAAIPAYTAAKFAYNIAKAKSIESQLISGPTPMPYDKDSWHPLWGVGQLFSEKSPTRALGYLHDKLGPVVVWRALHRVSLSIADPKLAQLVIGKLNLPKNDYESVKELLGESVLTSNGAEWHRKRKAVNPAFKVSFLKEVLAPAVVDRTNVMFDVLFPKAPEGVPMNLMEAFSKITLDVIGLAGFDYDFGFASSATFDEGLSAMVLNVLEEPNLRSVNPLRKYYKVREAMQYSRDLANFKALSRKVIREARARQARNPDSVKPTSIIGLLLQQSDLTDEELLNEVNTFLFAGHETSASTLSFMFIALDAYPDAKAKLIAEIDEVLGGRDPTFEDLSKFKYLTAVMKETLRFFPIGWATARITTETTQLGDYSIPPNTPILVDYVALHRNPAVWDRPLEFLPERFLNTSSSGDGPSDTLDEKATGSTPYSYLPFSGGNRICAGKSFAEIEIKLLMAMMVQKYQWKVQRPESWKDRPFHDLYKDGTTLRPLPHMVWIAPRH</sequence>
<evidence type="ECO:0000256" key="6">
    <source>
        <dbReference type="ARBA" id="ARBA00023033"/>
    </source>
</evidence>
<evidence type="ECO:0000256" key="3">
    <source>
        <dbReference type="ARBA" id="ARBA00022723"/>
    </source>
</evidence>
<dbReference type="PROSITE" id="PS00086">
    <property type="entry name" value="CYTOCHROME_P450"/>
    <property type="match status" value="1"/>
</dbReference>
<proteinExistence type="inferred from homology"/>
<dbReference type="Proteomes" id="UP000193411">
    <property type="component" value="Unassembled WGS sequence"/>
</dbReference>
<evidence type="ECO:0000256" key="8">
    <source>
        <dbReference type="RuleBase" id="RU000461"/>
    </source>
</evidence>
<evidence type="ECO:0000256" key="1">
    <source>
        <dbReference type="ARBA" id="ARBA00010617"/>
    </source>
</evidence>
<name>A0A1Y2HZ15_9FUNG</name>
<accession>A0A1Y2HZ15</accession>
<evidence type="ECO:0000256" key="7">
    <source>
        <dbReference type="PIRSR" id="PIRSR602401-1"/>
    </source>
</evidence>